<dbReference type="Proteomes" id="UP000281904">
    <property type="component" value="Chromosome"/>
</dbReference>
<evidence type="ECO:0000256" key="4">
    <source>
        <dbReference type="ARBA" id="ARBA00023136"/>
    </source>
</evidence>
<protein>
    <submittedName>
        <fullName evidence="8">Entericidin A/B family lipoprotein</fullName>
    </submittedName>
    <submittedName>
        <fullName evidence="9">Entericidin B membrane lipoprotein</fullName>
    </submittedName>
</protein>
<evidence type="ECO:0000313" key="12">
    <source>
        <dbReference type="Proteomes" id="UP000271603"/>
    </source>
</evidence>
<sequence>MLKKSILAMCSVLFLFSLTACNTTEGIGKDVQAGGEAIQRSAQ</sequence>
<name>A0A2X5C1N4_SERRU</name>
<evidence type="ECO:0000313" key="9">
    <source>
        <dbReference type="EMBL" id="VEA71359.1"/>
    </source>
</evidence>
<reference evidence="12 13" key="1">
    <citation type="submission" date="2018-12" db="EMBL/GenBank/DDBJ databases">
        <authorList>
            <consortium name="Pathogen Informatics"/>
        </authorList>
    </citation>
    <scope>NUCLEOTIDE SEQUENCE [LARGE SCALE GENOMIC DNA]</scope>
    <source>
        <strain evidence="10 13">NCTC10036</strain>
        <strain evidence="11 14">NCTC12971</strain>
        <strain evidence="9 12">NCTC9419</strain>
    </source>
</reference>
<feature type="signal peptide" evidence="7">
    <location>
        <begin position="1"/>
        <end position="20"/>
    </location>
</feature>
<evidence type="ECO:0000256" key="5">
    <source>
        <dbReference type="ARBA" id="ARBA00023139"/>
    </source>
</evidence>
<dbReference type="PROSITE" id="PS51257">
    <property type="entry name" value="PROKAR_LIPOPROTEIN"/>
    <property type="match status" value="1"/>
</dbReference>
<dbReference type="Proteomes" id="UP000307968">
    <property type="component" value="Chromosome"/>
</dbReference>
<dbReference type="GO" id="GO:0009636">
    <property type="term" value="P:response to toxic substance"/>
    <property type="evidence" value="ECO:0007669"/>
    <property type="project" value="InterPro"/>
</dbReference>
<dbReference type="InterPro" id="IPR012556">
    <property type="entry name" value="Entericidin"/>
</dbReference>
<evidence type="ECO:0000256" key="6">
    <source>
        <dbReference type="ARBA" id="ARBA00023288"/>
    </source>
</evidence>
<evidence type="ECO:0000256" key="3">
    <source>
        <dbReference type="ARBA" id="ARBA00022729"/>
    </source>
</evidence>
<reference evidence="8 15" key="2">
    <citation type="submission" date="2020-11" db="EMBL/GenBank/DDBJ databases">
        <title>Enhanced detection system for hospital associated transmission using whole genome sequencing surveillance.</title>
        <authorList>
            <person name="Harrison L.H."/>
            <person name="Van Tyne D."/>
            <person name="Marsh J.W."/>
            <person name="Griffith M.P."/>
            <person name="Snyder D.J."/>
            <person name="Cooper V.S."/>
            <person name="Mustapha M."/>
        </authorList>
    </citation>
    <scope>NUCLEOTIDE SEQUENCE [LARGE SCALE GENOMIC DNA]</scope>
    <source>
        <strain evidence="8 15">SER00230</strain>
    </source>
</reference>
<keyword evidence="4" id="KW-0472">Membrane</keyword>
<keyword evidence="5" id="KW-0564">Palmitate</keyword>
<gene>
    <name evidence="8" type="ORF">I5U13_19590</name>
    <name evidence="10" type="ORF">NCTC10036_01214</name>
    <name evidence="11" type="ORF">NCTC12971_00388</name>
    <name evidence="9" type="ORF">NCTC9419_02911</name>
</gene>
<evidence type="ECO:0000313" key="14">
    <source>
        <dbReference type="Proteomes" id="UP000307968"/>
    </source>
</evidence>
<dbReference type="EMBL" id="LR590463">
    <property type="protein sequence ID" value="VTP59937.1"/>
    <property type="molecule type" value="Genomic_DNA"/>
</dbReference>
<keyword evidence="3 7" id="KW-0732">Signal</keyword>
<evidence type="ECO:0000256" key="1">
    <source>
        <dbReference type="ARBA" id="ARBA00010296"/>
    </source>
</evidence>
<dbReference type="GO" id="GO:0016020">
    <property type="term" value="C:membrane"/>
    <property type="evidence" value="ECO:0007669"/>
    <property type="project" value="InterPro"/>
</dbReference>
<comment type="similarity">
    <text evidence="1">Belongs to the EcnA/EcnB lipoprotein family.</text>
</comment>
<dbReference type="AlphaFoldDB" id="A0A2X5C1N4"/>
<dbReference type="Proteomes" id="UP000271603">
    <property type="component" value="Chromosome"/>
</dbReference>
<evidence type="ECO:0000313" key="8">
    <source>
        <dbReference type="EMBL" id="MBH1931864.1"/>
    </source>
</evidence>
<feature type="chain" id="PRO_5044582601" evidence="7">
    <location>
        <begin position="21"/>
        <end position="43"/>
    </location>
</feature>
<keyword evidence="6 9" id="KW-0449">Lipoprotein</keyword>
<evidence type="ECO:0000313" key="10">
    <source>
        <dbReference type="EMBL" id="VEI62625.1"/>
    </source>
</evidence>
<dbReference type="Pfam" id="PF08085">
    <property type="entry name" value="Entericidin"/>
    <property type="match status" value="1"/>
</dbReference>
<evidence type="ECO:0000313" key="15">
    <source>
        <dbReference type="Proteomes" id="UP000624159"/>
    </source>
</evidence>
<accession>A0A2X5C1N4</accession>
<evidence type="ECO:0000256" key="7">
    <source>
        <dbReference type="SAM" id="SignalP"/>
    </source>
</evidence>
<dbReference type="EMBL" id="JADULK010000012">
    <property type="protein sequence ID" value="MBH1931864.1"/>
    <property type="molecule type" value="Genomic_DNA"/>
</dbReference>
<dbReference type="EMBL" id="LR134155">
    <property type="protein sequence ID" value="VEA71359.1"/>
    <property type="molecule type" value="Genomic_DNA"/>
</dbReference>
<keyword evidence="2" id="KW-1003">Cell membrane</keyword>
<proteinExistence type="inferred from homology"/>
<dbReference type="GeneID" id="61763830"/>
<evidence type="ECO:0000313" key="13">
    <source>
        <dbReference type="Proteomes" id="UP000281904"/>
    </source>
</evidence>
<dbReference type="Proteomes" id="UP000624159">
    <property type="component" value="Unassembled WGS sequence"/>
</dbReference>
<dbReference type="EMBL" id="LR134493">
    <property type="protein sequence ID" value="VEI62625.1"/>
    <property type="molecule type" value="Genomic_DNA"/>
</dbReference>
<organism evidence="9 12">
    <name type="scientific">Serratia rubidaea</name>
    <name type="common">Serratia marinorubra</name>
    <dbReference type="NCBI Taxonomy" id="61652"/>
    <lineage>
        <taxon>Bacteria</taxon>
        <taxon>Pseudomonadati</taxon>
        <taxon>Pseudomonadota</taxon>
        <taxon>Gammaproteobacteria</taxon>
        <taxon>Enterobacterales</taxon>
        <taxon>Yersiniaceae</taxon>
        <taxon>Serratia</taxon>
    </lineage>
</organism>
<keyword evidence="15" id="KW-1185">Reference proteome</keyword>
<dbReference type="STRING" id="61652.AXX16_0214"/>
<evidence type="ECO:0000256" key="2">
    <source>
        <dbReference type="ARBA" id="ARBA00022475"/>
    </source>
</evidence>
<dbReference type="RefSeq" id="WP_054306510.1">
    <property type="nucleotide sequence ID" value="NZ_CAMIPJ010000002.1"/>
</dbReference>
<evidence type="ECO:0000313" key="11">
    <source>
        <dbReference type="EMBL" id="VTP59937.1"/>
    </source>
</evidence>